<dbReference type="SMART" id="SM00490">
    <property type="entry name" value="HELICc"/>
    <property type="match status" value="1"/>
</dbReference>
<feature type="region of interest" description="Disordered" evidence="9">
    <location>
        <begin position="2315"/>
        <end position="2357"/>
    </location>
</feature>
<dbReference type="Pfam" id="PF00271">
    <property type="entry name" value="Helicase_C"/>
    <property type="match status" value="1"/>
</dbReference>
<gene>
    <name evidence="12" type="ORF">K444DRAFT_624033</name>
</gene>
<dbReference type="GO" id="GO:0016887">
    <property type="term" value="F:ATP hydrolysis activity"/>
    <property type="evidence" value="ECO:0007669"/>
    <property type="project" value="InterPro"/>
</dbReference>
<dbReference type="PROSITE" id="PS51192">
    <property type="entry name" value="HELICASE_ATP_BIND_1"/>
    <property type="match status" value="1"/>
</dbReference>
<feature type="region of interest" description="Disordered" evidence="9">
    <location>
        <begin position="759"/>
        <end position="792"/>
    </location>
</feature>
<feature type="domain" description="Helicase ATP-binding" evidence="10">
    <location>
        <begin position="1198"/>
        <end position="1403"/>
    </location>
</feature>
<feature type="compositionally biased region" description="Acidic residues" evidence="9">
    <location>
        <begin position="1071"/>
        <end position="1080"/>
    </location>
</feature>
<feature type="region of interest" description="Disordered" evidence="9">
    <location>
        <begin position="2181"/>
        <end position="2208"/>
    </location>
</feature>
<dbReference type="Gene3D" id="3.40.50.10810">
    <property type="entry name" value="Tandem AAA-ATPase domain"/>
    <property type="match status" value="1"/>
</dbReference>
<comment type="similarity">
    <text evidence="2">Belongs to the SNF2/RAD54 helicase family.</text>
</comment>
<feature type="region of interest" description="Disordered" evidence="9">
    <location>
        <begin position="337"/>
        <end position="388"/>
    </location>
</feature>
<evidence type="ECO:0000313" key="12">
    <source>
        <dbReference type="EMBL" id="PMD66530.1"/>
    </source>
</evidence>
<dbReference type="Proteomes" id="UP000235371">
    <property type="component" value="Unassembled WGS sequence"/>
</dbReference>
<dbReference type="PROSITE" id="PS51194">
    <property type="entry name" value="HELICASE_CTER"/>
    <property type="match status" value="1"/>
</dbReference>
<accession>A0A2J6TU40</accession>
<dbReference type="SMART" id="SM00487">
    <property type="entry name" value="DEXDc"/>
    <property type="match status" value="1"/>
</dbReference>
<dbReference type="InterPro" id="IPR014001">
    <property type="entry name" value="Helicase_ATP-bd"/>
</dbReference>
<keyword evidence="3" id="KW-0547">Nucleotide-binding</keyword>
<evidence type="ECO:0000256" key="6">
    <source>
        <dbReference type="ARBA" id="ARBA00022840"/>
    </source>
</evidence>
<dbReference type="OrthoDB" id="2020972at2759"/>
<dbReference type="EMBL" id="KZ613743">
    <property type="protein sequence ID" value="PMD66530.1"/>
    <property type="molecule type" value="Genomic_DNA"/>
</dbReference>
<dbReference type="Gene3D" id="3.40.50.300">
    <property type="entry name" value="P-loop containing nucleotide triphosphate hydrolases"/>
    <property type="match status" value="1"/>
</dbReference>
<feature type="region of interest" description="Disordered" evidence="9">
    <location>
        <begin position="2229"/>
        <end position="2267"/>
    </location>
</feature>
<feature type="compositionally biased region" description="Polar residues" evidence="9">
    <location>
        <begin position="2327"/>
        <end position="2340"/>
    </location>
</feature>
<evidence type="ECO:0000256" key="7">
    <source>
        <dbReference type="ARBA" id="ARBA00023125"/>
    </source>
</evidence>
<dbReference type="GO" id="GO:0005634">
    <property type="term" value="C:nucleus"/>
    <property type="evidence" value="ECO:0007669"/>
    <property type="project" value="UniProtKB-SubCell"/>
</dbReference>
<dbReference type="PANTHER" id="PTHR45797">
    <property type="entry name" value="RAD54-LIKE"/>
    <property type="match status" value="1"/>
</dbReference>
<feature type="region of interest" description="Disordered" evidence="9">
    <location>
        <begin position="1920"/>
        <end position="2039"/>
    </location>
</feature>
<evidence type="ECO:0000256" key="4">
    <source>
        <dbReference type="ARBA" id="ARBA00022801"/>
    </source>
</evidence>
<dbReference type="InterPro" id="IPR000330">
    <property type="entry name" value="SNF2_N"/>
</dbReference>
<dbReference type="InterPro" id="IPR056026">
    <property type="entry name" value="DUF7607"/>
</dbReference>
<evidence type="ECO:0000256" key="9">
    <source>
        <dbReference type="SAM" id="MobiDB-lite"/>
    </source>
</evidence>
<dbReference type="InterPro" id="IPR001650">
    <property type="entry name" value="Helicase_C-like"/>
</dbReference>
<evidence type="ECO:0000256" key="3">
    <source>
        <dbReference type="ARBA" id="ARBA00022741"/>
    </source>
</evidence>
<keyword evidence="6" id="KW-0067">ATP-binding</keyword>
<evidence type="ECO:0000313" key="13">
    <source>
        <dbReference type="Proteomes" id="UP000235371"/>
    </source>
</evidence>
<dbReference type="SUPFAM" id="SSF52540">
    <property type="entry name" value="P-loop containing nucleoside triphosphate hydrolases"/>
    <property type="match status" value="2"/>
</dbReference>
<keyword evidence="5" id="KW-0347">Helicase</keyword>
<feature type="domain" description="Helicase C-terminal" evidence="11">
    <location>
        <begin position="1601"/>
        <end position="1758"/>
    </location>
</feature>
<proteinExistence type="inferred from homology"/>
<feature type="compositionally biased region" description="Acidic residues" evidence="9">
    <location>
        <begin position="731"/>
        <end position="745"/>
    </location>
</feature>
<evidence type="ECO:0000259" key="11">
    <source>
        <dbReference type="PROSITE" id="PS51194"/>
    </source>
</evidence>
<dbReference type="GO" id="GO:0004386">
    <property type="term" value="F:helicase activity"/>
    <property type="evidence" value="ECO:0007669"/>
    <property type="project" value="UniProtKB-KW"/>
</dbReference>
<dbReference type="InterPro" id="IPR049730">
    <property type="entry name" value="SNF2/RAD54-like_C"/>
</dbReference>
<keyword evidence="7" id="KW-0238">DNA-binding</keyword>
<keyword evidence="13" id="KW-1185">Reference proteome</keyword>
<dbReference type="GO" id="GO:0003677">
    <property type="term" value="F:DNA binding"/>
    <property type="evidence" value="ECO:0007669"/>
    <property type="project" value="UniProtKB-KW"/>
</dbReference>
<dbReference type="InterPro" id="IPR044574">
    <property type="entry name" value="ARIP4-like"/>
</dbReference>
<name>A0A2J6TU40_9HELO</name>
<comment type="subcellular location">
    <subcellularLocation>
        <location evidence="1">Nucleus</location>
    </subcellularLocation>
</comment>
<feature type="compositionally biased region" description="Polar residues" evidence="9">
    <location>
        <begin position="2008"/>
        <end position="2021"/>
    </location>
</feature>
<dbReference type="Pfam" id="PF24580">
    <property type="entry name" value="DUF7607"/>
    <property type="match status" value="1"/>
</dbReference>
<dbReference type="STRING" id="1095630.A0A2J6TU40"/>
<feature type="region of interest" description="Disordered" evidence="9">
    <location>
        <begin position="1056"/>
        <end position="1116"/>
    </location>
</feature>
<feature type="compositionally biased region" description="Polar residues" evidence="9">
    <location>
        <begin position="2250"/>
        <end position="2267"/>
    </location>
</feature>
<dbReference type="RefSeq" id="XP_024743434.1">
    <property type="nucleotide sequence ID" value="XM_024882348.1"/>
</dbReference>
<keyword evidence="8" id="KW-0539">Nucleus</keyword>
<dbReference type="Pfam" id="PF00176">
    <property type="entry name" value="SNF2-rel_dom"/>
    <property type="match status" value="1"/>
</dbReference>
<feature type="region of interest" description="Disordered" evidence="9">
    <location>
        <begin position="197"/>
        <end position="221"/>
    </location>
</feature>
<evidence type="ECO:0000256" key="5">
    <source>
        <dbReference type="ARBA" id="ARBA00022806"/>
    </source>
</evidence>
<keyword evidence="4" id="KW-0378">Hydrolase</keyword>
<protein>
    <submittedName>
        <fullName evidence="12">Uncharacterized protein</fullName>
    </submittedName>
</protein>
<dbReference type="InParanoid" id="A0A2J6TU40"/>
<reference evidence="12 13" key="1">
    <citation type="submission" date="2016-04" db="EMBL/GenBank/DDBJ databases">
        <title>A degradative enzymes factory behind the ericoid mycorrhizal symbiosis.</title>
        <authorList>
            <consortium name="DOE Joint Genome Institute"/>
            <person name="Martino E."/>
            <person name="Morin E."/>
            <person name="Grelet G."/>
            <person name="Kuo A."/>
            <person name="Kohler A."/>
            <person name="Daghino S."/>
            <person name="Barry K."/>
            <person name="Choi C."/>
            <person name="Cichocki N."/>
            <person name="Clum A."/>
            <person name="Copeland A."/>
            <person name="Hainaut M."/>
            <person name="Haridas S."/>
            <person name="Labutti K."/>
            <person name="Lindquist E."/>
            <person name="Lipzen A."/>
            <person name="Khouja H.-R."/>
            <person name="Murat C."/>
            <person name="Ohm R."/>
            <person name="Olson A."/>
            <person name="Spatafora J."/>
            <person name="Veneault-Fourrey C."/>
            <person name="Henrissat B."/>
            <person name="Grigoriev I."/>
            <person name="Martin F."/>
            <person name="Perotto S."/>
        </authorList>
    </citation>
    <scope>NUCLEOTIDE SEQUENCE [LARGE SCALE GENOMIC DNA]</scope>
    <source>
        <strain evidence="12 13">E</strain>
    </source>
</reference>
<dbReference type="PANTHER" id="PTHR45797:SF1">
    <property type="entry name" value="HELICASE ARIP4"/>
    <property type="match status" value="1"/>
</dbReference>
<dbReference type="CDD" id="cd18007">
    <property type="entry name" value="DEXHc_ATRX-like"/>
    <property type="match status" value="1"/>
</dbReference>
<dbReference type="InterPro" id="IPR027417">
    <property type="entry name" value="P-loop_NTPase"/>
</dbReference>
<dbReference type="CDD" id="cd18793">
    <property type="entry name" value="SF2_C_SNF"/>
    <property type="match status" value="1"/>
</dbReference>
<feature type="compositionally biased region" description="Polar residues" evidence="9">
    <location>
        <begin position="2192"/>
        <end position="2203"/>
    </location>
</feature>
<evidence type="ECO:0000256" key="8">
    <source>
        <dbReference type="ARBA" id="ARBA00023242"/>
    </source>
</evidence>
<evidence type="ECO:0000256" key="1">
    <source>
        <dbReference type="ARBA" id="ARBA00004123"/>
    </source>
</evidence>
<dbReference type="GO" id="GO:0005524">
    <property type="term" value="F:ATP binding"/>
    <property type="evidence" value="ECO:0007669"/>
    <property type="project" value="UniProtKB-KW"/>
</dbReference>
<evidence type="ECO:0000256" key="2">
    <source>
        <dbReference type="ARBA" id="ARBA00007025"/>
    </source>
</evidence>
<evidence type="ECO:0000259" key="10">
    <source>
        <dbReference type="PROSITE" id="PS51192"/>
    </source>
</evidence>
<dbReference type="GeneID" id="36590425"/>
<organism evidence="12 13">
    <name type="scientific">Hyaloscypha bicolor E</name>
    <dbReference type="NCBI Taxonomy" id="1095630"/>
    <lineage>
        <taxon>Eukaryota</taxon>
        <taxon>Fungi</taxon>
        <taxon>Dikarya</taxon>
        <taxon>Ascomycota</taxon>
        <taxon>Pezizomycotina</taxon>
        <taxon>Leotiomycetes</taxon>
        <taxon>Helotiales</taxon>
        <taxon>Hyaloscyphaceae</taxon>
        <taxon>Hyaloscypha</taxon>
        <taxon>Hyaloscypha bicolor</taxon>
    </lineage>
</organism>
<dbReference type="InterPro" id="IPR038718">
    <property type="entry name" value="SNF2-like_sf"/>
</dbReference>
<feature type="region of interest" description="Disordered" evidence="9">
    <location>
        <begin position="699"/>
        <end position="745"/>
    </location>
</feature>
<feature type="compositionally biased region" description="Polar residues" evidence="9">
    <location>
        <begin position="1928"/>
        <end position="1942"/>
    </location>
</feature>
<sequence length="2357" mass="262134">MANFTFIGRGASIVLWLDQLPTPPMTPATASLSTMATTGDCSDPWDWDIERVVQELCTTNRSWQPRSTSVTISDPSSLEQALRHHEVNGSVLLEHLDDTVMKEDLGLRVLGRRAFVHSAIAELRLLSAQYQAYQRTHHPENVASSAISRSVHDFMQHFPGHISAPGVLVGQPQQLFSSLGEAAAGSGVHLLKAPPPFSEETAAGNRNASGEDVFTDGAANKRRKLDFPDAAEELEPQFDDGMQDIAEDNANELNETPVPTIEPGTVSVVEVNGKKRKRMAPTLITSAIDSNGIRELPTEADNIVHNVPQSIEPGIPFIGSDGRNRLVPVPVPQAGNGPEIRFNFEGHLPTLDTPDHAPSSVGEASSHKSSNGRGQPKQLPTAESSSRGYLGKRKIPVDALFYEGAAVGKELNLVDDATEFAELPKKIAAGCRLYVHGVMRHFLRAERQVFMRGGKLFSAVRPYPEKLTPKFQNPSFTLYFAKDGQIHARREEVPSWPEIDPSAITQQPQDGIDENKVTFKSLGPEWFNSYDSLDPSNLEKYMYLEGGDKVLPAWGESDEEGEYDLATWKEIEEERGELQRDVLSKEKPRISREEINEAVDEGIAELVVKWNEKTRPKCEKKAFRLWKKSRLQGTKREQILGAQKDLDHILARIAKMRMEILHDVWRSKQQVRKQTRIMELSIFAREDLTFKIATLEQKTAPEKPFHTPSVAAPKKSMGPNNDGEGESIGSESEEVSSDDDMDDFVIPDEALPTLEEERHELNLADSEDEGGEDATMSDASMPDISGDLLTPTRQIRLEVSKKRKHSIKNLDSDMEDYEFLSPPSANNISTPDIKYEEPTLPELPAASPNAVPEVVDLTMLSSEDSPARQLVNLITPEKKKKPLVKLTYRNSPFSSPITLSDSNNEIFPTDKMPDPENMPPYDDPAAIAKYSYTAWARSFDKERLLIKVFHRMDEAKRASFFEFMPHVAEIDLWGNMAQVIDALIAGDGLVQGMDAAVREIITGFIRLFVMYMDGRYHTDRKTLTMDKLKKVLENKTPFFTPFYKLCCQMESYFDHSKQIGPSPPKRSISGDVDDDDDDGEPLSATRRRTRVATTSEEEVPEQDAPHKKRKKPIFEDAKARDLRELNRMRLEEQEKRRKVLQDRLANSGHAGDEGRGMIIINDAAAEDQGFVMVNKHISRRIKKHQIDGVRFMWNQIVAPGDAAMQGCLLAHTMGLGKTMQVITLLVAIAEAAASLDRNVSGQIPQSLKVSRTLVLCPPGLINNWMDELLTWIPDDMLGTLNPTKVDASIKPRERLETIEDWYLGGGVLVLGYEMFRALIENKKAKGRDTAILTEDQHEQVQKHLLEGPNIIVADEAHKMKNATAAITLTASKFRSKSRIALTGSPLANNVEEYHTMIEWVSQNYLGPIVEFRAKYVEPIQEGLWQDSTPSERRRGLKMLGVLKEDLAPKVHRADMSVLRNDLPPKKEFVITVPLTEIQRKAYSIYVRSMISGSAYSLTKAGEVTQTTIWHWLAILSLLCNHPECFNAKLHDRKKDARNEIAAGTNAPNSRDGTDLDEVATELNTAVWKVGVSQDLINEETKLFKEEAPDMKSIELSYKVKILCQILDASKLAKDKVLVFSQSIPTLDFLEKLCVRQGRKYARLDGSTPMAKRQNMIKDFNKGDTEIYLISTAAGGLGLNLPSANRVVIFDFRWNPIMEEQAVGRAYRIGQTKPTFVYRFVAGGTFEDSVHNKTVFKMQLASRVVDKKNPIAYASRKLSDYLFEPRDVPQKDLTEFVGMDPLVLDKILEYQEDSPVIRSIVQSDTFERDDDDKLTAEELKEVKQLLSDEQLKRSNPRKWVELQAQRSQQLHKEAQRQGLALQAQRAPQTNIGSANRPLGAGQGMHPAIPARSANVQQNPWGMRPKPDSDVVIPSDFIVSTGVHPANHPAQVSNQSTSPNQNQVAGPLTPVNPSAQTSKPAPPPNQDQAFGRAHNLGRYKTPVSGNPSYRPGSPIHGANTKVGSPPLENGKTSSLQKSVSPPVTKTLPRNGPGREELGTPESQKTLFREIDTILHEAAKRANESTGRETTIQRDDRVTLISMAIKKLVNGLTVNETSREKAMHAVLAELRLDSIKCQALLTSQLSVDDFVREVLRLNLRVVPKPHQAPSSSSSNGVDDITQVCKSQSSQQSPPSVIATLMQPTAEVEKRPADSLNFSLPSSSAFQTGPALKQAPKSELLVSHELNGPPKAIIHQSSREEQIGQNKPGEQEYPQKQMTGETSQQIKPSEVQNVEQTANEVAIPDDARSVSSDGPPLSESILKRFFSVLPSSLTHLNLERHVSRHEPPASSPGSISPHPSLQSQAKREGQVVIPKLTPPRG</sequence>